<evidence type="ECO:0000256" key="1">
    <source>
        <dbReference type="ARBA" id="ARBA00000085"/>
    </source>
</evidence>
<feature type="domain" description="Histidine kinase" evidence="10">
    <location>
        <begin position="1"/>
        <end position="93"/>
    </location>
</feature>
<evidence type="ECO:0000256" key="3">
    <source>
        <dbReference type="ARBA" id="ARBA00012438"/>
    </source>
</evidence>
<dbReference type="SUPFAM" id="SSF55874">
    <property type="entry name" value="ATPase domain of HSP90 chaperone/DNA topoisomerase II/histidine kinase"/>
    <property type="match status" value="1"/>
</dbReference>
<keyword evidence="7" id="KW-0418">Kinase</keyword>
<gene>
    <name evidence="11" type="ORF">KEH51_14570</name>
</gene>
<keyword evidence="6" id="KW-0547">Nucleotide-binding</keyword>
<evidence type="ECO:0000256" key="2">
    <source>
        <dbReference type="ARBA" id="ARBA00004370"/>
    </source>
</evidence>
<dbReference type="PANTHER" id="PTHR45453">
    <property type="entry name" value="PHOSPHATE REGULON SENSOR PROTEIN PHOR"/>
    <property type="match status" value="1"/>
</dbReference>
<keyword evidence="5" id="KW-0808">Transferase</keyword>
<dbReference type="EMBL" id="JAGTPW010000023">
    <property type="protein sequence ID" value="MBR8645044.1"/>
    <property type="molecule type" value="Genomic_DNA"/>
</dbReference>
<dbReference type="GO" id="GO:0016036">
    <property type="term" value="P:cellular response to phosphate starvation"/>
    <property type="evidence" value="ECO:0007669"/>
    <property type="project" value="TreeGrafter"/>
</dbReference>
<dbReference type="InterPro" id="IPR004358">
    <property type="entry name" value="Sig_transdc_His_kin-like_C"/>
</dbReference>
<dbReference type="GO" id="GO:0004721">
    <property type="term" value="F:phosphoprotein phosphatase activity"/>
    <property type="evidence" value="ECO:0007669"/>
    <property type="project" value="TreeGrafter"/>
</dbReference>
<dbReference type="Pfam" id="PF02518">
    <property type="entry name" value="HATPase_c"/>
    <property type="match status" value="1"/>
</dbReference>
<name>A0A941JAT8_9BACI</name>
<dbReference type="InterPro" id="IPR003594">
    <property type="entry name" value="HATPase_dom"/>
</dbReference>
<dbReference type="Proteomes" id="UP000680045">
    <property type="component" value="Unassembled WGS sequence"/>
</dbReference>
<dbReference type="Gene3D" id="3.30.565.10">
    <property type="entry name" value="Histidine kinase-like ATPase, C-terminal domain"/>
    <property type="match status" value="1"/>
</dbReference>
<dbReference type="GO" id="GO:0005524">
    <property type="term" value="F:ATP binding"/>
    <property type="evidence" value="ECO:0007669"/>
    <property type="project" value="UniProtKB-KW"/>
</dbReference>
<evidence type="ECO:0000256" key="9">
    <source>
        <dbReference type="ARBA" id="ARBA00023012"/>
    </source>
</evidence>
<accession>A0A941JAT8</accession>
<evidence type="ECO:0000256" key="5">
    <source>
        <dbReference type="ARBA" id="ARBA00022679"/>
    </source>
</evidence>
<dbReference type="EC" id="2.7.13.3" evidence="3"/>
<evidence type="ECO:0000256" key="4">
    <source>
        <dbReference type="ARBA" id="ARBA00022553"/>
    </source>
</evidence>
<dbReference type="InterPro" id="IPR036890">
    <property type="entry name" value="HATPase_C_sf"/>
</dbReference>
<evidence type="ECO:0000313" key="12">
    <source>
        <dbReference type="Proteomes" id="UP000680045"/>
    </source>
</evidence>
<evidence type="ECO:0000256" key="8">
    <source>
        <dbReference type="ARBA" id="ARBA00022840"/>
    </source>
</evidence>
<comment type="catalytic activity">
    <reaction evidence="1">
        <text>ATP + protein L-histidine = ADP + protein N-phospho-L-histidine.</text>
        <dbReference type="EC" id="2.7.13.3"/>
    </reaction>
</comment>
<comment type="caution">
    <text evidence="11">The sequence shown here is derived from an EMBL/GenBank/DDBJ whole genome shotgun (WGS) entry which is preliminary data.</text>
</comment>
<dbReference type="InterPro" id="IPR005467">
    <property type="entry name" value="His_kinase_dom"/>
</dbReference>
<dbReference type="PANTHER" id="PTHR45453:SF1">
    <property type="entry name" value="PHOSPHATE REGULON SENSOR PROTEIN PHOR"/>
    <property type="match status" value="1"/>
</dbReference>
<dbReference type="PROSITE" id="PS50109">
    <property type="entry name" value="HIS_KIN"/>
    <property type="match status" value="1"/>
</dbReference>
<dbReference type="SMART" id="SM00387">
    <property type="entry name" value="HATPase_c"/>
    <property type="match status" value="1"/>
</dbReference>
<dbReference type="InterPro" id="IPR050351">
    <property type="entry name" value="BphY/WalK/GraS-like"/>
</dbReference>
<keyword evidence="8" id="KW-0067">ATP-binding</keyword>
<evidence type="ECO:0000259" key="10">
    <source>
        <dbReference type="PROSITE" id="PS50109"/>
    </source>
</evidence>
<proteinExistence type="predicted"/>
<protein>
    <recommendedName>
        <fullName evidence="3">histidine kinase</fullName>
        <ecNumber evidence="3">2.7.13.3</ecNumber>
    </recommendedName>
</protein>
<comment type="subcellular location">
    <subcellularLocation>
        <location evidence="2">Membrane</location>
    </subcellularLocation>
</comment>
<reference evidence="11" key="1">
    <citation type="submission" date="2021-04" db="EMBL/GenBank/DDBJ databases">
        <title>Whole genome sequencing of Enterococci isolates from hospitalized patients.</title>
        <authorList>
            <person name="Ogoti B.M."/>
            <person name="Onyambu F.G."/>
        </authorList>
    </citation>
    <scope>NUCLEOTIDE SEQUENCE</scope>
    <source>
        <strain evidence="11">242</strain>
    </source>
</reference>
<organism evidence="11 12">
    <name type="scientific">Peribacillus frigoritolerans</name>
    <dbReference type="NCBI Taxonomy" id="450367"/>
    <lineage>
        <taxon>Bacteria</taxon>
        <taxon>Bacillati</taxon>
        <taxon>Bacillota</taxon>
        <taxon>Bacilli</taxon>
        <taxon>Bacillales</taxon>
        <taxon>Bacillaceae</taxon>
        <taxon>Peribacillus</taxon>
    </lineage>
</organism>
<evidence type="ECO:0000313" key="11">
    <source>
        <dbReference type="EMBL" id="MBR8645044.1"/>
    </source>
</evidence>
<dbReference type="GO" id="GO:0000155">
    <property type="term" value="F:phosphorelay sensor kinase activity"/>
    <property type="evidence" value="ECO:0007669"/>
    <property type="project" value="TreeGrafter"/>
</dbReference>
<evidence type="ECO:0000256" key="6">
    <source>
        <dbReference type="ARBA" id="ARBA00022741"/>
    </source>
</evidence>
<dbReference type="PRINTS" id="PR00344">
    <property type="entry name" value="BCTRLSENSOR"/>
</dbReference>
<keyword evidence="9" id="KW-0902">Two-component regulatory system</keyword>
<sequence>MKYSESSIQIMIKRQDNEIVIGVKDHGGGISPEHLPHVFDRFYRVDSSRARKTGGNGLGLSIARTLVESFDGKLRFKARWGGNVGDSYFFIKF</sequence>
<keyword evidence="4" id="KW-0597">Phosphoprotein</keyword>
<dbReference type="GO" id="GO:0005886">
    <property type="term" value="C:plasma membrane"/>
    <property type="evidence" value="ECO:0007669"/>
    <property type="project" value="TreeGrafter"/>
</dbReference>
<dbReference type="AlphaFoldDB" id="A0A941JAT8"/>
<evidence type="ECO:0000256" key="7">
    <source>
        <dbReference type="ARBA" id="ARBA00022777"/>
    </source>
</evidence>